<organism evidence="2">
    <name type="scientific">Lutzomyia longipalpis</name>
    <name type="common">Sand fly</name>
    <dbReference type="NCBI Taxonomy" id="7200"/>
    <lineage>
        <taxon>Eukaryota</taxon>
        <taxon>Metazoa</taxon>
        <taxon>Ecdysozoa</taxon>
        <taxon>Arthropoda</taxon>
        <taxon>Hexapoda</taxon>
        <taxon>Insecta</taxon>
        <taxon>Pterygota</taxon>
        <taxon>Neoptera</taxon>
        <taxon>Endopterygota</taxon>
        <taxon>Diptera</taxon>
        <taxon>Nematocera</taxon>
        <taxon>Psychodoidea</taxon>
        <taxon>Psychodidae</taxon>
        <taxon>Lutzomyia</taxon>
        <taxon>Lutzomyia</taxon>
    </lineage>
</organism>
<protein>
    <submittedName>
        <fullName evidence="2">Uncharacterized protein</fullName>
    </submittedName>
</protein>
<sequence>MAPSVASLVGVSSFAAGFCLSFLLKENFLRDHFFFTFSFFGFLLLLSPFSAGAVGLAASDTLLSFNVASPSPFFHTLICCLFFIVIILCFIFSILNCLFLFCCQILFIFSIVRRQFLIFFLCLMICISIYFYRLINFFNFANFTTPFLDSIFSCLLCGNIHRTFTLNFPHRGVLSSLVLSSTRHQSEVHPDQNQQDHQDQ</sequence>
<name>A0A7G3B6Y5_LUTLO</name>
<feature type="transmembrane region" description="Helical" evidence="1">
    <location>
        <begin position="74"/>
        <end position="107"/>
    </location>
</feature>
<dbReference type="AlphaFoldDB" id="A0A7G3B6Y5"/>
<evidence type="ECO:0000256" key="1">
    <source>
        <dbReference type="SAM" id="Phobius"/>
    </source>
</evidence>
<keyword evidence="1" id="KW-0472">Membrane</keyword>
<feature type="transmembrane region" description="Helical" evidence="1">
    <location>
        <begin position="33"/>
        <end position="54"/>
    </location>
</feature>
<dbReference type="EMBL" id="GITU01011616">
    <property type="protein sequence ID" value="MBC1180319.1"/>
    <property type="molecule type" value="Transcribed_RNA"/>
</dbReference>
<keyword evidence="1" id="KW-0812">Transmembrane</keyword>
<feature type="transmembrane region" description="Helical" evidence="1">
    <location>
        <begin position="6"/>
        <end position="24"/>
    </location>
</feature>
<proteinExistence type="predicted"/>
<evidence type="ECO:0000313" key="2">
    <source>
        <dbReference type="EMBL" id="MBC1180319.1"/>
    </source>
</evidence>
<accession>A0A7G3B6Y5</accession>
<feature type="transmembrane region" description="Helical" evidence="1">
    <location>
        <begin position="116"/>
        <end position="135"/>
    </location>
</feature>
<reference evidence="2" key="1">
    <citation type="journal article" date="2020" name="BMC">
        <title>Leishmania infection induces a limited differential gene expression in the sand fly midgut.</title>
        <authorList>
            <person name="Coutinho-Abreu I.V."/>
            <person name="Serafim T.D."/>
            <person name="Meneses C."/>
            <person name="Kamhawi S."/>
            <person name="Oliveira F."/>
            <person name="Valenzuela J.G."/>
        </authorList>
    </citation>
    <scope>NUCLEOTIDE SEQUENCE</scope>
    <source>
        <strain evidence="2">Jacobina</strain>
        <tissue evidence="2">Midgut</tissue>
    </source>
</reference>
<keyword evidence="1" id="KW-1133">Transmembrane helix</keyword>